<organism evidence="1 2">
    <name type="scientific">Dufourea novaeangliae</name>
    <name type="common">Sweat bee</name>
    <dbReference type="NCBI Taxonomy" id="178035"/>
    <lineage>
        <taxon>Eukaryota</taxon>
        <taxon>Metazoa</taxon>
        <taxon>Ecdysozoa</taxon>
        <taxon>Arthropoda</taxon>
        <taxon>Hexapoda</taxon>
        <taxon>Insecta</taxon>
        <taxon>Pterygota</taxon>
        <taxon>Neoptera</taxon>
        <taxon>Endopterygota</taxon>
        <taxon>Hymenoptera</taxon>
        <taxon>Apocrita</taxon>
        <taxon>Aculeata</taxon>
        <taxon>Apoidea</taxon>
        <taxon>Anthophila</taxon>
        <taxon>Halictidae</taxon>
        <taxon>Rophitinae</taxon>
        <taxon>Dufourea</taxon>
    </lineage>
</organism>
<dbReference type="Proteomes" id="UP000076502">
    <property type="component" value="Unassembled WGS sequence"/>
</dbReference>
<gene>
    <name evidence="1" type="ORF">WN55_07098</name>
</gene>
<protein>
    <submittedName>
        <fullName evidence="1">Uncharacterized protein</fullName>
    </submittedName>
</protein>
<sequence>MRRKEHAEILSVIEQETIELFDKDREILRNTAKENILKIQEENKRYHDHKSKPATVYKEGDIAVIKRTQFGAGLKIQKKFLGPYVVSQAKGNDRYEVIKLGDGEGQKITTTSADHMKLYKA</sequence>
<reference evidence="1 2" key="1">
    <citation type="submission" date="2015-07" db="EMBL/GenBank/DDBJ databases">
        <title>The genome of Dufourea novaeangliae.</title>
        <authorList>
            <person name="Pan H."/>
            <person name="Kapheim K."/>
        </authorList>
    </citation>
    <scope>NUCLEOTIDE SEQUENCE [LARGE SCALE GENOMIC DNA]</scope>
    <source>
        <strain evidence="1">0120121106</strain>
        <tissue evidence="1">Whole body</tissue>
    </source>
</reference>
<dbReference type="EMBL" id="KQ435126">
    <property type="protein sequence ID" value="KZC14775.1"/>
    <property type="molecule type" value="Genomic_DNA"/>
</dbReference>
<evidence type="ECO:0000313" key="1">
    <source>
        <dbReference type="EMBL" id="KZC14775.1"/>
    </source>
</evidence>
<name>A0A154PS79_DUFNO</name>
<accession>A0A154PS79</accession>
<evidence type="ECO:0000313" key="2">
    <source>
        <dbReference type="Proteomes" id="UP000076502"/>
    </source>
</evidence>
<proteinExistence type="predicted"/>
<keyword evidence="2" id="KW-1185">Reference proteome</keyword>
<dbReference type="AlphaFoldDB" id="A0A154PS79"/>